<gene>
    <name evidence="1" type="ORF">SAMN04488096_101178</name>
</gene>
<sequence>MKIKIILSILIYMNFNLGFSQVDTEINFISSDSIENYIKVKNLSFENQDIYVLKNLESFKTYSQGYLKSPVIFVFNADGEYVDLINNVNAEKKLSKFKRINNKTSEEYPGLNFWKERISHFESGDLLKDTPVEYTFILNWGLLFGDIENIEMIDHWYKVLLRQKANGKNIKIVLLNVDLQKSWNLSPKMEKWVLNNVNNQI</sequence>
<organism evidence="1 2">
    <name type="scientific">Mesonia phycicola</name>
    <dbReference type="NCBI Taxonomy" id="579105"/>
    <lineage>
        <taxon>Bacteria</taxon>
        <taxon>Pseudomonadati</taxon>
        <taxon>Bacteroidota</taxon>
        <taxon>Flavobacteriia</taxon>
        <taxon>Flavobacteriales</taxon>
        <taxon>Flavobacteriaceae</taxon>
        <taxon>Mesonia</taxon>
    </lineage>
</organism>
<protein>
    <submittedName>
        <fullName evidence="1">Uncharacterized protein</fullName>
    </submittedName>
</protein>
<keyword evidence="2" id="KW-1185">Reference proteome</keyword>
<dbReference type="AlphaFoldDB" id="A0A1M6AAV7"/>
<dbReference type="EMBL" id="FQYY01000001">
    <property type="protein sequence ID" value="SHI33622.1"/>
    <property type="molecule type" value="Genomic_DNA"/>
</dbReference>
<dbReference type="STRING" id="579105.SAMN04488096_101178"/>
<reference evidence="1 2" key="1">
    <citation type="submission" date="2016-11" db="EMBL/GenBank/DDBJ databases">
        <authorList>
            <person name="Jaros S."/>
            <person name="Januszkiewicz K."/>
            <person name="Wedrychowicz H."/>
        </authorList>
    </citation>
    <scope>NUCLEOTIDE SEQUENCE [LARGE SCALE GENOMIC DNA]</scope>
    <source>
        <strain evidence="1 2">DSM 21425</strain>
    </source>
</reference>
<accession>A0A1M6AAV7</accession>
<name>A0A1M6AAV7_9FLAO</name>
<evidence type="ECO:0000313" key="2">
    <source>
        <dbReference type="Proteomes" id="UP000184225"/>
    </source>
</evidence>
<evidence type="ECO:0000313" key="1">
    <source>
        <dbReference type="EMBL" id="SHI33622.1"/>
    </source>
</evidence>
<dbReference type="Proteomes" id="UP000184225">
    <property type="component" value="Unassembled WGS sequence"/>
</dbReference>
<proteinExistence type="predicted"/>